<proteinExistence type="predicted"/>
<keyword evidence="4" id="KW-1185">Reference proteome</keyword>
<comment type="caution">
    <text evidence="3">The sequence shown here is derived from an EMBL/GenBank/DDBJ whole genome shotgun (WGS) entry which is preliminary data.</text>
</comment>
<sequence length="528" mass="59359">MDWKNEAGWITDILTNRRQFMRLGTHVSDLQHISTGSPQGCVLSPLLFSLYTNGCTSGHQSVKLLKFADDTTLIGLISDGDKSAYRGEIDRLVSWCSMNNLELNSLVEMIVDFRKDPAPLPPVILCDSPVTSAESFRFLGTTITKELKWEQNIRSLTKQRMYFLRQLKKFLLPVKMLVNFYTAIIEPILTSSITVWFAAATARDKAKLQRVIHSAEKVIGCSLPSLQELYVSRSRRHAAKITADPSHPGNELFQFFPSGKRLRSIRTRTSRHKNSFFPTAVSLLNALDWASTVWDADPQIRTSFTYFAGMIQEVFEYPAGGKDISLQLMELRQGSDSAAGYAIKFRTLAAQSGWNDAALWAVFREGLSPALQTELACQEDATSLSQYVATAIRLDNLLHQHHAGARPPVSSRPRLRTDYPRPREEAPEPMQLGRSQLMEREHQRPLIDSGAAVNLIDRALVEELRIPTIPCLPSLRITAIDSQPIGGGYLTHQTELPDFKMGLFHYEHLEFYVTSSPAIPVILGFPWL</sequence>
<dbReference type="InterPro" id="IPR000477">
    <property type="entry name" value="RT_dom"/>
</dbReference>
<protein>
    <recommendedName>
        <fullName evidence="2">Reverse transcriptase domain-containing protein</fullName>
    </recommendedName>
</protein>
<dbReference type="PANTHER" id="PTHR15503">
    <property type="entry name" value="LDOC1 RELATED"/>
    <property type="match status" value="1"/>
</dbReference>
<feature type="region of interest" description="Disordered" evidence="1">
    <location>
        <begin position="402"/>
        <end position="431"/>
    </location>
</feature>
<dbReference type="EMBL" id="JAUCMX010000005">
    <property type="protein sequence ID" value="KAK3545547.1"/>
    <property type="molecule type" value="Genomic_DNA"/>
</dbReference>
<accession>A0AAE0R710</accession>
<organism evidence="3 4">
    <name type="scientific">Hemibagrus guttatus</name>
    <dbReference type="NCBI Taxonomy" id="175788"/>
    <lineage>
        <taxon>Eukaryota</taxon>
        <taxon>Metazoa</taxon>
        <taxon>Chordata</taxon>
        <taxon>Craniata</taxon>
        <taxon>Vertebrata</taxon>
        <taxon>Euteleostomi</taxon>
        <taxon>Actinopterygii</taxon>
        <taxon>Neopterygii</taxon>
        <taxon>Teleostei</taxon>
        <taxon>Ostariophysi</taxon>
        <taxon>Siluriformes</taxon>
        <taxon>Bagridae</taxon>
        <taxon>Hemibagrus</taxon>
    </lineage>
</organism>
<dbReference type="Pfam" id="PF00078">
    <property type="entry name" value="RVT_1"/>
    <property type="match status" value="1"/>
</dbReference>
<name>A0AAE0R710_9TELE</name>
<dbReference type="InterPro" id="IPR015095">
    <property type="entry name" value="AlkB_hom8_N"/>
</dbReference>
<evidence type="ECO:0000259" key="2">
    <source>
        <dbReference type="PROSITE" id="PS50878"/>
    </source>
</evidence>
<evidence type="ECO:0000313" key="4">
    <source>
        <dbReference type="Proteomes" id="UP001274896"/>
    </source>
</evidence>
<dbReference type="Gene3D" id="2.40.70.10">
    <property type="entry name" value="Acid Proteases"/>
    <property type="match status" value="1"/>
</dbReference>
<feature type="compositionally biased region" description="Basic and acidic residues" evidence="1">
    <location>
        <begin position="415"/>
        <end position="426"/>
    </location>
</feature>
<dbReference type="Pfam" id="PF03732">
    <property type="entry name" value="Retrotrans_gag"/>
    <property type="match status" value="1"/>
</dbReference>
<evidence type="ECO:0000313" key="3">
    <source>
        <dbReference type="EMBL" id="KAK3545547.1"/>
    </source>
</evidence>
<feature type="domain" description="Reverse transcriptase" evidence="2">
    <location>
        <begin position="1"/>
        <end position="143"/>
    </location>
</feature>
<dbReference type="InterPro" id="IPR005162">
    <property type="entry name" value="Retrotrans_gag_dom"/>
</dbReference>
<dbReference type="GO" id="GO:0008168">
    <property type="term" value="F:methyltransferase activity"/>
    <property type="evidence" value="ECO:0007669"/>
    <property type="project" value="InterPro"/>
</dbReference>
<evidence type="ECO:0000256" key="1">
    <source>
        <dbReference type="SAM" id="MobiDB-lite"/>
    </source>
</evidence>
<dbReference type="CDD" id="cd00303">
    <property type="entry name" value="retropepsin_like"/>
    <property type="match status" value="1"/>
</dbReference>
<dbReference type="AlphaFoldDB" id="A0AAE0R710"/>
<dbReference type="GO" id="GO:0016706">
    <property type="term" value="F:2-oxoglutarate-dependent dioxygenase activity"/>
    <property type="evidence" value="ECO:0007669"/>
    <property type="project" value="InterPro"/>
</dbReference>
<dbReference type="Pfam" id="PF09004">
    <property type="entry name" value="ALKBH8_N"/>
    <property type="match status" value="1"/>
</dbReference>
<dbReference type="PROSITE" id="PS50878">
    <property type="entry name" value="RT_POL"/>
    <property type="match status" value="1"/>
</dbReference>
<dbReference type="InterPro" id="IPR021109">
    <property type="entry name" value="Peptidase_aspartic_dom_sf"/>
</dbReference>
<reference evidence="3" key="1">
    <citation type="submission" date="2023-06" db="EMBL/GenBank/DDBJ databases">
        <title>Male Hemibagrus guttatus genome.</title>
        <authorList>
            <person name="Bian C."/>
        </authorList>
    </citation>
    <scope>NUCLEOTIDE SEQUENCE</scope>
    <source>
        <strain evidence="3">Male_cb2023</strain>
        <tissue evidence="3">Muscle</tissue>
    </source>
</reference>
<dbReference type="InterPro" id="IPR032567">
    <property type="entry name" value="RTL1-rel"/>
</dbReference>
<dbReference type="PANTHER" id="PTHR15503:SF22">
    <property type="entry name" value="TRANSPOSON TY3-I GAG POLYPROTEIN"/>
    <property type="match status" value="1"/>
</dbReference>
<gene>
    <name evidence="3" type="ORF">QTP70_008156</name>
</gene>
<dbReference type="Proteomes" id="UP001274896">
    <property type="component" value="Unassembled WGS sequence"/>
</dbReference>